<dbReference type="Gene3D" id="1.10.10.60">
    <property type="entry name" value="Homeodomain-like"/>
    <property type="match status" value="1"/>
</dbReference>
<keyword evidence="2" id="KW-0805">Transcription regulation</keyword>
<evidence type="ECO:0000256" key="4">
    <source>
        <dbReference type="ARBA" id="ARBA00023163"/>
    </source>
</evidence>
<comment type="caution">
    <text evidence="6">The sequence shown here is derived from an EMBL/GenBank/DDBJ whole genome shotgun (WGS) entry which is preliminary data.</text>
</comment>
<dbReference type="PANTHER" id="PTHR34294">
    <property type="entry name" value="TRANSCRIPTIONAL REGULATOR-RELATED"/>
    <property type="match status" value="1"/>
</dbReference>
<dbReference type="SUPFAM" id="SSF46689">
    <property type="entry name" value="Homeodomain-like"/>
    <property type="match status" value="1"/>
</dbReference>
<dbReference type="OrthoDB" id="186585at2"/>
<dbReference type="InterPro" id="IPR051054">
    <property type="entry name" value="SorC_transcr_regulators"/>
</dbReference>
<dbReference type="InterPro" id="IPR007324">
    <property type="entry name" value="Sugar-bd_dom_put"/>
</dbReference>
<keyword evidence="7" id="KW-1185">Reference proteome</keyword>
<evidence type="ECO:0000256" key="2">
    <source>
        <dbReference type="ARBA" id="ARBA00023015"/>
    </source>
</evidence>
<comment type="similarity">
    <text evidence="1">Belongs to the SorC transcriptional regulatory family.</text>
</comment>
<dbReference type="InterPro" id="IPR037171">
    <property type="entry name" value="NagB/RpiA_transferase-like"/>
</dbReference>
<dbReference type="Proteomes" id="UP000293036">
    <property type="component" value="Unassembled WGS sequence"/>
</dbReference>
<sequence length="327" mass="34982">MDERFNLAYEAAVMHFVQGETMESIARRLGVSRSTVSRLVKTARELGYVQISLHPPQELVDTLGSRISQKFGVRTHVVPVPFGANDARRLTAVATMAGILISEIVKPNDVVGVAWGNTLSAVTDHLVPKPASGSIVVQLNGAANQVSTGIPYAGEIMEAFGQAYGAAVTHFPVPAFFDYPETRNLLWRERSIAAVRQLQSRADIAIFGIGAMVGAVPSQVYSGGYLTPDELGSLSSEGVVGDVCTVLLRADGSWEDLELNRRASGPTPNDLRAIPRRICIVSGVEKVVPLLAALRAGVVTDLVIDEDSAARLQELSKVADHCRPGSE</sequence>
<accession>A0A4Q9UZS0</accession>
<keyword evidence="4" id="KW-0804">Transcription</keyword>
<evidence type="ECO:0000313" key="6">
    <source>
        <dbReference type="EMBL" id="TBW21500.1"/>
    </source>
</evidence>
<dbReference type="AlphaFoldDB" id="A0A4Q9UZS0"/>
<evidence type="ECO:0000313" key="7">
    <source>
        <dbReference type="Proteomes" id="UP000293036"/>
    </source>
</evidence>
<dbReference type="GO" id="GO:0003677">
    <property type="term" value="F:DNA binding"/>
    <property type="evidence" value="ECO:0007669"/>
    <property type="project" value="UniProtKB-KW"/>
</dbReference>
<dbReference type="InterPro" id="IPR009057">
    <property type="entry name" value="Homeodomain-like_sf"/>
</dbReference>
<evidence type="ECO:0000256" key="1">
    <source>
        <dbReference type="ARBA" id="ARBA00010466"/>
    </source>
</evidence>
<protein>
    <submittedName>
        <fullName evidence="6">MarR family transcriptional regulator</fullName>
    </submittedName>
</protein>
<feature type="domain" description="Sugar-binding" evidence="5">
    <location>
        <begin position="62"/>
        <end position="312"/>
    </location>
</feature>
<dbReference type="Pfam" id="PF04198">
    <property type="entry name" value="Sugar-bind"/>
    <property type="match status" value="1"/>
</dbReference>
<organism evidence="6 7">
    <name type="scientific">Arcanobacterium bovis</name>
    <dbReference type="NCBI Taxonomy" id="2529275"/>
    <lineage>
        <taxon>Bacteria</taxon>
        <taxon>Bacillati</taxon>
        <taxon>Actinomycetota</taxon>
        <taxon>Actinomycetes</taxon>
        <taxon>Actinomycetales</taxon>
        <taxon>Actinomycetaceae</taxon>
        <taxon>Arcanobacterium</taxon>
    </lineage>
</organism>
<dbReference type="Gene3D" id="3.40.50.1360">
    <property type="match status" value="1"/>
</dbReference>
<name>A0A4Q9UZS0_9ACTO</name>
<dbReference type="Pfam" id="PF13384">
    <property type="entry name" value="HTH_23"/>
    <property type="match status" value="1"/>
</dbReference>
<reference evidence="6 7" key="1">
    <citation type="submission" date="2019-02" db="EMBL/GenBank/DDBJ databases">
        <title>Arcanobacterium bovis sp. nov., isolated from the milk of a cow with mastitis.</title>
        <authorList>
            <person name="Sammra O."/>
            <person name="Foster G."/>
            <person name="Hassan A."/>
            <person name="Alssahen M."/>
            <person name="Laemmler C."/>
            <person name="Borowiak M."/>
            <person name="Malorny B."/>
            <person name="Abdulmawjood A."/>
        </authorList>
    </citation>
    <scope>NUCLEOTIDE SEQUENCE [LARGE SCALE GENOMIC DNA]</scope>
    <source>
        <strain evidence="6 7">C605018/01/1</strain>
    </source>
</reference>
<dbReference type="RefSeq" id="WP_131281324.1">
    <property type="nucleotide sequence ID" value="NZ_JBHSLR010000006.1"/>
</dbReference>
<dbReference type="EMBL" id="SJDT01000004">
    <property type="protein sequence ID" value="TBW21500.1"/>
    <property type="molecule type" value="Genomic_DNA"/>
</dbReference>
<dbReference type="PANTHER" id="PTHR34294:SF1">
    <property type="entry name" value="TRANSCRIPTIONAL REGULATOR LSRR"/>
    <property type="match status" value="1"/>
</dbReference>
<proteinExistence type="inferred from homology"/>
<dbReference type="SUPFAM" id="SSF100950">
    <property type="entry name" value="NagB/RpiA/CoA transferase-like"/>
    <property type="match status" value="1"/>
</dbReference>
<evidence type="ECO:0000259" key="5">
    <source>
        <dbReference type="Pfam" id="PF04198"/>
    </source>
</evidence>
<dbReference type="GO" id="GO:0030246">
    <property type="term" value="F:carbohydrate binding"/>
    <property type="evidence" value="ECO:0007669"/>
    <property type="project" value="InterPro"/>
</dbReference>
<evidence type="ECO:0000256" key="3">
    <source>
        <dbReference type="ARBA" id="ARBA00023125"/>
    </source>
</evidence>
<keyword evidence="3" id="KW-0238">DNA-binding</keyword>
<gene>
    <name evidence="6" type="ORF">EZJ44_06045</name>
</gene>